<dbReference type="Gene3D" id="1.10.10.10">
    <property type="entry name" value="Winged helix-like DNA-binding domain superfamily/Winged helix DNA-binding domain"/>
    <property type="match status" value="1"/>
</dbReference>
<evidence type="ECO:0000313" key="2">
    <source>
        <dbReference type="EMBL" id="USG67053.1"/>
    </source>
</evidence>
<dbReference type="InterPro" id="IPR036388">
    <property type="entry name" value="WH-like_DNA-bd_sf"/>
</dbReference>
<sequence length="42" mass="4880">MDRIDEQILYLLKKNGRMTGSELGKHVHLSVPAVSERIRKME</sequence>
<dbReference type="Proteomes" id="UP001056500">
    <property type="component" value="Chromosome"/>
</dbReference>
<name>A0ABY4WJ23_9BACL</name>
<dbReference type="PANTHER" id="PTHR30154">
    <property type="entry name" value="LEUCINE-RESPONSIVE REGULATORY PROTEIN"/>
    <property type="match status" value="1"/>
</dbReference>
<dbReference type="PRINTS" id="PR00033">
    <property type="entry name" value="HTHASNC"/>
</dbReference>
<dbReference type="SUPFAM" id="SSF46785">
    <property type="entry name" value="Winged helix' DNA-binding domain"/>
    <property type="match status" value="1"/>
</dbReference>
<evidence type="ECO:0000313" key="3">
    <source>
        <dbReference type="Proteomes" id="UP001056500"/>
    </source>
</evidence>
<proteinExistence type="predicted"/>
<dbReference type="InterPro" id="IPR036390">
    <property type="entry name" value="WH_DNA-bd_sf"/>
</dbReference>
<feature type="domain" description="HTH asnC-type" evidence="1">
    <location>
        <begin position="1"/>
        <end position="42"/>
    </location>
</feature>
<dbReference type="RefSeq" id="WP_251874157.1">
    <property type="nucleotide sequence ID" value="NZ_CP098755.1"/>
</dbReference>
<organism evidence="2 3">
    <name type="scientific">Brevibacillus ruminantium</name>
    <dbReference type="NCBI Taxonomy" id="2950604"/>
    <lineage>
        <taxon>Bacteria</taxon>
        <taxon>Bacillati</taxon>
        <taxon>Bacillota</taxon>
        <taxon>Bacilli</taxon>
        <taxon>Bacillales</taxon>
        <taxon>Paenibacillaceae</taxon>
        <taxon>Brevibacillus</taxon>
    </lineage>
</organism>
<gene>
    <name evidence="2" type="ORF">NDK47_07110</name>
</gene>
<evidence type="ECO:0000259" key="1">
    <source>
        <dbReference type="PROSITE" id="PS50956"/>
    </source>
</evidence>
<reference evidence="2" key="1">
    <citation type="submission" date="2022-06" db="EMBL/GenBank/DDBJ databases">
        <title>Genome sequencing of Brevibacillus sp. BB3-R1.</title>
        <authorList>
            <person name="Heo J."/>
            <person name="Lee D."/>
            <person name="Won M."/>
            <person name="Han B.-H."/>
            <person name="Hong S.-B."/>
            <person name="Kwon S.-W."/>
        </authorList>
    </citation>
    <scope>NUCLEOTIDE SEQUENCE</scope>
    <source>
        <strain evidence="2">BB3-R1</strain>
    </source>
</reference>
<accession>A0ABY4WJ23</accession>
<protein>
    <submittedName>
        <fullName evidence="2">AsnC family transcriptional regulator</fullName>
    </submittedName>
</protein>
<dbReference type="PROSITE" id="PS50956">
    <property type="entry name" value="HTH_ASNC_2"/>
    <property type="match status" value="1"/>
</dbReference>
<dbReference type="InterPro" id="IPR000485">
    <property type="entry name" value="AsnC-type_HTH_dom"/>
</dbReference>
<dbReference type="Pfam" id="PF13404">
    <property type="entry name" value="HTH_AsnC-type"/>
    <property type="match status" value="1"/>
</dbReference>
<keyword evidence="3" id="KW-1185">Reference proteome</keyword>
<dbReference type="PANTHER" id="PTHR30154:SF34">
    <property type="entry name" value="TRANSCRIPTIONAL REGULATOR AZLB"/>
    <property type="match status" value="1"/>
</dbReference>
<dbReference type="EMBL" id="CP098755">
    <property type="protein sequence ID" value="USG67053.1"/>
    <property type="molecule type" value="Genomic_DNA"/>
</dbReference>